<proteinExistence type="predicted"/>
<accession>A0A8X6NZT7</accession>
<protein>
    <submittedName>
        <fullName evidence="1">Uncharacterized protein</fullName>
    </submittedName>
</protein>
<dbReference type="EMBL" id="BMAW01109981">
    <property type="protein sequence ID" value="GFT41004.1"/>
    <property type="molecule type" value="Genomic_DNA"/>
</dbReference>
<gene>
    <name evidence="1" type="ORF">NPIL_173631</name>
</gene>
<reference evidence="1" key="1">
    <citation type="submission" date="2020-08" db="EMBL/GenBank/DDBJ databases">
        <title>Multicomponent nature underlies the extraordinary mechanical properties of spider dragline silk.</title>
        <authorList>
            <person name="Kono N."/>
            <person name="Nakamura H."/>
            <person name="Mori M."/>
            <person name="Yoshida Y."/>
            <person name="Ohtoshi R."/>
            <person name="Malay A.D."/>
            <person name="Moran D.A.P."/>
            <person name="Tomita M."/>
            <person name="Numata K."/>
            <person name="Arakawa K."/>
        </authorList>
    </citation>
    <scope>NUCLEOTIDE SEQUENCE</scope>
</reference>
<organism evidence="1 2">
    <name type="scientific">Nephila pilipes</name>
    <name type="common">Giant wood spider</name>
    <name type="synonym">Nephila maculata</name>
    <dbReference type="NCBI Taxonomy" id="299642"/>
    <lineage>
        <taxon>Eukaryota</taxon>
        <taxon>Metazoa</taxon>
        <taxon>Ecdysozoa</taxon>
        <taxon>Arthropoda</taxon>
        <taxon>Chelicerata</taxon>
        <taxon>Arachnida</taxon>
        <taxon>Araneae</taxon>
        <taxon>Araneomorphae</taxon>
        <taxon>Entelegynae</taxon>
        <taxon>Araneoidea</taxon>
        <taxon>Nephilidae</taxon>
        <taxon>Nephila</taxon>
    </lineage>
</organism>
<feature type="non-terminal residue" evidence="1">
    <location>
        <position position="1"/>
    </location>
</feature>
<keyword evidence="2" id="KW-1185">Reference proteome</keyword>
<comment type="caution">
    <text evidence="1">The sequence shown here is derived from an EMBL/GenBank/DDBJ whole genome shotgun (WGS) entry which is preliminary data.</text>
</comment>
<evidence type="ECO:0000313" key="1">
    <source>
        <dbReference type="EMBL" id="GFT41004.1"/>
    </source>
</evidence>
<dbReference type="Proteomes" id="UP000887013">
    <property type="component" value="Unassembled WGS sequence"/>
</dbReference>
<sequence>QFSTCSTIIGSALNGVPNLVRLSHFYSFEVRGRGAVQKQSGWRCDGSDVSGFVPINLVCGVEASSILRLQLRFRYFVHLGYVSRLLLLVWGDLLNLRGYMEIRDVIRTIGCFP</sequence>
<dbReference type="AlphaFoldDB" id="A0A8X6NZT7"/>
<evidence type="ECO:0000313" key="2">
    <source>
        <dbReference type="Proteomes" id="UP000887013"/>
    </source>
</evidence>
<name>A0A8X6NZT7_NEPPI</name>